<dbReference type="GO" id="GO:0000976">
    <property type="term" value="F:transcription cis-regulatory region binding"/>
    <property type="evidence" value="ECO:0007669"/>
    <property type="project" value="TreeGrafter"/>
</dbReference>
<dbReference type="GO" id="GO:0005634">
    <property type="term" value="C:nucleus"/>
    <property type="evidence" value="ECO:0007669"/>
    <property type="project" value="UniProtKB-SubCell"/>
</dbReference>
<reference evidence="10" key="1">
    <citation type="submission" date="2016-06" db="EMBL/GenBank/DDBJ databases">
        <title>Draft Genome sequence of the fungus Inonotus baumii.</title>
        <authorList>
            <person name="Zhu H."/>
            <person name="Lin W."/>
        </authorList>
    </citation>
    <scope>NUCLEOTIDE SEQUENCE</scope>
    <source>
        <strain evidence="10">821</strain>
    </source>
</reference>
<dbReference type="InterPro" id="IPR007219">
    <property type="entry name" value="XnlR_reg_dom"/>
</dbReference>
<dbReference type="SUPFAM" id="SSF57701">
    <property type="entry name" value="Zn2/Cys6 DNA-binding domain"/>
    <property type="match status" value="1"/>
</dbReference>
<feature type="compositionally biased region" description="Polar residues" evidence="8">
    <location>
        <begin position="90"/>
        <end position="108"/>
    </location>
</feature>
<evidence type="ECO:0000256" key="4">
    <source>
        <dbReference type="ARBA" id="ARBA00023125"/>
    </source>
</evidence>
<dbReference type="PROSITE" id="PS00463">
    <property type="entry name" value="ZN2_CY6_FUNGAL_1"/>
    <property type="match status" value="1"/>
</dbReference>
<feature type="region of interest" description="Disordered" evidence="8">
    <location>
        <begin position="512"/>
        <end position="589"/>
    </location>
</feature>
<dbReference type="PANTHER" id="PTHR31845:SF17">
    <property type="entry name" value="ZN(II)2CYS6 TRANSCRIPTION FACTOR (EUROFUNG)"/>
    <property type="match status" value="1"/>
</dbReference>
<sequence length="1219" mass="133078">MSSHQFHAQYNTSQPELNLEYFHEQGGIDGFGVRPFGALQNIPQNTVLGIGQGPGNAEPQYTAATATALAADACPPNVFQFGQQAGGSSRGSNTGPSSVLGTQQTTGDSFGFSATADTARSAVSEGVSPHDSFRAQVQTSPHHGQAYLDTTGYIPHQKRSRTDAGIDSYSMVDGSGSGDEEGDLVEQFGYSVGDPLDPLNHSHLARQSPEMLSQIHSGLGPMLADSGYVGNSGQRNGHGDQGQQMGPDGKMKPVHRAACVRCRNLKVRCEFTTDPNTCRRCLNGGHECAIPGRKKRRQPPKREHLLNQIRDQADRIDKLERQLEEHRRARLHNEPARLSLSNTPLPRPGATTVGAQSSSSSGPGPIPQPDVQAWIERARESIQALGAFVEGEEDIEEQEEGDTEDDEYLGSQEDEHTWRDLPTDQDTDTEDGGIAVEEPDDADLVERRSLRESSPATTIRSTSREGSAPPQASKAAGRGIRRRTPQPGRLANLPETPAAPLKLIADLSISAAGSNRQGSKSPKSAPLSGMSSGSRSSSVGVEQPDGPAADVSSPRSTGTMTGKGRFGETILGDESRARHGQESISDGEYGAMAPGFFAPRRGSVPDPTRLAPARHPVPHILMRGIVTPQEVESLFRIYFDKMNLSCSLLDPVLYTAQTTYWRSPFLFTVTAGTALISGPKTVETVSAYILLSLYPVPMRRWEEDRTWLYLGLAIRVATDLNLHHASSARPRNEQHERELLNRTRVWLNCCNLDISTSSWHGKSSTIPARDYIACHSEDWYESSPYNLPSFDIHLSGYNFELRLMRAFKEKIYNNPNNPTGLNKDVDFISLSSETDETLVAKEQEWSERLRQKTDTNDPQGRFRNSLLKLAYRYARLTVLSFGFQHSFGKGGAGTPEQVSFFDRCYRAATDVVRVFIDELSTQKEYIRHGPEAQCVFVTFASAFLIKLLHPKYASYLRMEQRKEIERLIRGIIDLLSSPEVVVDDRHSQKLWSRFLNGLLATPTAKIELSPSNMKGGGSLPRRPARRPTGNPGGGPGSGRGSPSLATSSSGSASPALPLGSAPNTSAEIHTSPSASVYSGTLSPAPPVLPASAPEDRYPALCNEAPNAAFDIPSVRSGTSYHPEANVGMLHSQNQQVMFNAQNTLQMDVPEFFHPPLPFDSDLLHSIGSMPDSSIWQNMPCFNWMGILQSSDQDSAMQDMMAPNTTPYDMSTMQTEGIHF</sequence>
<evidence type="ECO:0000256" key="1">
    <source>
        <dbReference type="ARBA" id="ARBA00004123"/>
    </source>
</evidence>
<feature type="region of interest" description="Disordered" evidence="8">
    <location>
        <begin position="81"/>
        <end position="112"/>
    </location>
</feature>
<feature type="domain" description="Zn(2)-C6 fungal-type" evidence="9">
    <location>
        <begin position="258"/>
        <end position="290"/>
    </location>
</feature>
<organism evidence="10 11">
    <name type="scientific">Sanghuangporus baumii</name>
    <name type="common">Phellinus baumii</name>
    <dbReference type="NCBI Taxonomy" id="108892"/>
    <lineage>
        <taxon>Eukaryota</taxon>
        <taxon>Fungi</taxon>
        <taxon>Dikarya</taxon>
        <taxon>Basidiomycota</taxon>
        <taxon>Agaricomycotina</taxon>
        <taxon>Agaricomycetes</taxon>
        <taxon>Hymenochaetales</taxon>
        <taxon>Hymenochaetaceae</taxon>
        <taxon>Sanghuangporus</taxon>
    </lineage>
</organism>
<protein>
    <recommendedName>
        <fullName evidence="9">Zn(2)-C6 fungal-type domain-containing protein</fullName>
    </recommendedName>
</protein>
<keyword evidence="5" id="KW-0804">Transcription</keyword>
<feature type="compositionally biased region" description="Polar residues" evidence="8">
    <location>
        <begin position="512"/>
        <end position="522"/>
    </location>
</feature>
<feature type="region of interest" description="Disordered" evidence="8">
    <location>
        <begin position="330"/>
        <end position="369"/>
    </location>
</feature>
<feature type="region of interest" description="Disordered" evidence="8">
    <location>
        <begin position="230"/>
        <end position="250"/>
    </location>
</feature>
<dbReference type="EMBL" id="LNZH02000211">
    <property type="protein sequence ID" value="OCB85167.1"/>
    <property type="molecule type" value="Genomic_DNA"/>
</dbReference>
<evidence type="ECO:0000256" key="6">
    <source>
        <dbReference type="ARBA" id="ARBA00023242"/>
    </source>
</evidence>
<dbReference type="SMART" id="SM00906">
    <property type="entry name" value="Fungal_trans"/>
    <property type="match status" value="1"/>
</dbReference>
<dbReference type="OrthoDB" id="39175at2759"/>
<feature type="region of interest" description="Disordered" evidence="8">
    <location>
        <begin position="1006"/>
        <end position="1071"/>
    </location>
</feature>
<dbReference type="CDD" id="cd00067">
    <property type="entry name" value="GAL4"/>
    <property type="match status" value="1"/>
</dbReference>
<feature type="compositionally biased region" description="Low complexity" evidence="8">
    <location>
        <begin position="1040"/>
        <end position="1062"/>
    </location>
</feature>
<feature type="region of interest" description="Disordered" evidence="8">
    <location>
        <begin position="388"/>
        <end position="497"/>
    </location>
</feature>
<feature type="compositionally biased region" description="Gly residues" evidence="8">
    <location>
        <begin position="1030"/>
        <end position="1039"/>
    </location>
</feature>
<feature type="compositionally biased region" description="Acidic residues" evidence="8">
    <location>
        <begin position="423"/>
        <end position="443"/>
    </location>
</feature>
<keyword evidence="11" id="KW-1185">Reference proteome</keyword>
<feature type="compositionally biased region" description="Basic and acidic residues" evidence="8">
    <location>
        <begin position="413"/>
        <end position="422"/>
    </location>
</feature>
<name>A0A9Q5HSF9_SANBA</name>
<dbReference type="AlphaFoldDB" id="A0A9Q5HSF9"/>
<dbReference type="PROSITE" id="PS50048">
    <property type="entry name" value="ZN2_CY6_FUNGAL_2"/>
    <property type="match status" value="1"/>
</dbReference>
<keyword evidence="6" id="KW-0539">Nucleus</keyword>
<evidence type="ECO:0000256" key="2">
    <source>
        <dbReference type="ARBA" id="ARBA00022723"/>
    </source>
</evidence>
<keyword evidence="7" id="KW-0175">Coiled coil</keyword>
<dbReference type="GO" id="GO:0008270">
    <property type="term" value="F:zinc ion binding"/>
    <property type="evidence" value="ECO:0007669"/>
    <property type="project" value="InterPro"/>
</dbReference>
<evidence type="ECO:0000313" key="11">
    <source>
        <dbReference type="Proteomes" id="UP000757232"/>
    </source>
</evidence>
<evidence type="ECO:0000256" key="7">
    <source>
        <dbReference type="SAM" id="Coils"/>
    </source>
</evidence>
<dbReference type="CDD" id="cd12148">
    <property type="entry name" value="fungal_TF_MHR"/>
    <property type="match status" value="1"/>
</dbReference>
<dbReference type="InterPro" id="IPR036864">
    <property type="entry name" value="Zn2-C6_fun-type_DNA-bd_sf"/>
</dbReference>
<evidence type="ECO:0000259" key="9">
    <source>
        <dbReference type="PROSITE" id="PS50048"/>
    </source>
</evidence>
<keyword evidence="3" id="KW-0805">Transcription regulation</keyword>
<dbReference type="PANTHER" id="PTHR31845">
    <property type="entry name" value="FINGER DOMAIN PROTEIN, PUTATIVE-RELATED"/>
    <property type="match status" value="1"/>
</dbReference>
<dbReference type="InterPro" id="IPR001138">
    <property type="entry name" value="Zn2Cys6_DnaBD"/>
</dbReference>
<comment type="caution">
    <text evidence="10">The sequence shown here is derived from an EMBL/GenBank/DDBJ whole genome shotgun (WGS) entry which is preliminary data.</text>
</comment>
<evidence type="ECO:0000313" key="10">
    <source>
        <dbReference type="EMBL" id="OCB85167.1"/>
    </source>
</evidence>
<evidence type="ECO:0000256" key="5">
    <source>
        <dbReference type="ARBA" id="ARBA00023163"/>
    </source>
</evidence>
<feature type="compositionally biased region" description="Acidic residues" evidence="8">
    <location>
        <begin position="390"/>
        <end position="408"/>
    </location>
</feature>
<keyword evidence="2" id="KW-0479">Metal-binding</keyword>
<comment type="subcellular location">
    <subcellularLocation>
        <location evidence="1">Nucleus</location>
    </subcellularLocation>
</comment>
<evidence type="ECO:0000256" key="3">
    <source>
        <dbReference type="ARBA" id="ARBA00023015"/>
    </source>
</evidence>
<evidence type="ECO:0000256" key="8">
    <source>
        <dbReference type="SAM" id="MobiDB-lite"/>
    </source>
</evidence>
<dbReference type="Pfam" id="PF00172">
    <property type="entry name" value="Zn_clus"/>
    <property type="match status" value="1"/>
</dbReference>
<keyword evidence="4" id="KW-0238">DNA-binding</keyword>
<dbReference type="GO" id="GO:0006351">
    <property type="term" value="P:DNA-templated transcription"/>
    <property type="evidence" value="ECO:0007669"/>
    <property type="project" value="InterPro"/>
</dbReference>
<accession>A0A9Q5HSF9</accession>
<dbReference type="GO" id="GO:0000981">
    <property type="term" value="F:DNA-binding transcription factor activity, RNA polymerase II-specific"/>
    <property type="evidence" value="ECO:0007669"/>
    <property type="project" value="InterPro"/>
</dbReference>
<feature type="compositionally biased region" description="Polar residues" evidence="8">
    <location>
        <begin position="452"/>
        <end position="465"/>
    </location>
</feature>
<feature type="compositionally biased region" description="Low complexity" evidence="8">
    <location>
        <begin position="528"/>
        <end position="540"/>
    </location>
</feature>
<dbReference type="Proteomes" id="UP000757232">
    <property type="component" value="Unassembled WGS sequence"/>
</dbReference>
<gene>
    <name evidence="10" type="ORF">A7U60_g7793</name>
</gene>
<dbReference type="Pfam" id="PF04082">
    <property type="entry name" value="Fungal_trans"/>
    <property type="match status" value="1"/>
</dbReference>
<dbReference type="Gene3D" id="4.10.240.10">
    <property type="entry name" value="Zn(2)-C6 fungal-type DNA-binding domain"/>
    <property type="match status" value="1"/>
</dbReference>
<feature type="coiled-coil region" evidence="7">
    <location>
        <begin position="302"/>
        <end position="329"/>
    </location>
</feature>
<proteinExistence type="predicted"/>
<dbReference type="InterPro" id="IPR051089">
    <property type="entry name" value="prtT"/>
</dbReference>